<dbReference type="EMBL" id="JAGMUV010000015">
    <property type="protein sequence ID" value="KAH7133808.1"/>
    <property type="molecule type" value="Genomic_DNA"/>
</dbReference>
<organism evidence="1 2">
    <name type="scientific">Dactylonectria macrodidyma</name>
    <dbReference type="NCBI Taxonomy" id="307937"/>
    <lineage>
        <taxon>Eukaryota</taxon>
        <taxon>Fungi</taxon>
        <taxon>Dikarya</taxon>
        <taxon>Ascomycota</taxon>
        <taxon>Pezizomycotina</taxon>
        <taxon>Sordariomycetes</taxon>
        <taxon>Hypocreomycetidae</taxon>
        <taxon>Hypocreales</taxon>
        <taxon>Nectriaceae</taxon>
        <taxon>Dactylonectria</taxon>
    </lineage>
</organism>
<reference evidence="1" key="1">
    <citation type="journal article" date="2021" name="Nat. Commun.">
        <title>Genetic determinants of endophytism in the Arabidopsis root mycobiome.</title>
        <authorList>
            <person name="Mesny F."/>
            <person name="Miyauchi S."/>
            <person name="Thiergart T."/>
            <person name="Pickel B."/>
            <person name="Atanasova L."/>
            <person name="Karlsson M."/>
            <person name="Huettel B."/>
            <person name="Barry K.W."/>
            <person name="Haridas S."/>
            <person name="Chen C."/>
            <person name="Bauer D."/>
            <person name="Andreopoulos W."/>
            <person name="Pangilinan J."/>
            <person name="LaButti K."/>
            <person name="Riley R."/>
            <person name="Lipzen A."/>
            <person name="Clum A."/>
            <person name="Drula E."/>
            <person name="Henrissat B."/>
            <person name="Kohler A."/>
            <person name="Grigoriev I.V."/>
            <person name="Martin F.M."/>
            <person name="Hacquard S."/>
        </authorList>
    </citation>
    <scope>NUCLEOTIDE SEQUENCE</scope>
    <source>
        <strain evidence="1">MPI-CAGE-AT-0147</strain>
    </source>
</reference>
<evidence type="ECO:0000313" key="1">
    <source>
        <dbReference type="EMBL" id="KAH7133808.1"/>
    </source>
</evidence>
<keyword evidence="2" id="KW-1185">Reference proteome</keyword>
<dbReference type="OrthoDB" id="3437405at2759"/>
<sequence length="644" mass="74019">MADRDFAERLLRLDMAVTENGTPATAHFSQARARRGNTSKGIGDLIPGPGWNCDRSPLLWIADCILEPHAVARFFQFLAAGDLPGDRKTSYPLPTLKEVENIAKSPSEWAPAPFNQQTRSTCDWLMTRTGSYEDGDRLQVISKELHGMKMRIFEGFPPLSERRWKELELDSPGNFPLACRYIVSVINVFNYLNTLRVKNALRTTYNLMWGHLKEYEQALNAKRRLDSTNGIYTALSITDMWYQYIRAHYDSICEHAHRWVIQHIDRLRDSIVQELAHHYPPIPNQYSDKQWELTNKLHDLGENAAQADYTIFMPTDGYKGDSLPAKEREPLTAAHQGGFREEPIKWSANLKWRQNDYGKRVRYLQRKGEYDAYRRHGFAQLTPSVPVNDPASLLIVVLSQIDAQTQARQELRGLPQLPYMDLWIEYALQRQSHIHLGFVAYKLCHVYDSEIWDDFKAKFESDISDWGRDKTGIDDVRQLCKVHWIDGQENEIADGDIEAARIHFKTLNELPIQKQVFLAVDEAAMKSYLEPSDSNGKFLVAVDVWYKVSEEKNEESPGYRGTLRILGSLLWDELGAMSIRRSISLSSLWPMAMADPERIYRGQTVTPVFKFPTHAELSRWELACAIVPRLVALKRLVDSMPSNA</sequence>
<dbReference type="AlphaFoldDB" id="A0A9P9EAA1"/>
<dbReference type="Proteomes" id="UP000738349">
    <property type="component" value="Unassembled WGS sequence"/>
</dbReference>
<protein>
    <submittedName>
        <fullName evidence="1">Uncharacterized protein</fullName>
    </submittedName>
</protein>
<name>A0A9P9EAA1_9HYPO</name>
<comment type="caution">
    <text evidence="1">The sequence shown here is derived from an EMBL/GenBank/DDBJ whole genome shotgun (WGS) entry which is preliminary data.</text>
</comment>
<evidence type="ECO:0000313" key="2">
    <source>
        <dbReference type="Proteomes" id="UP000738349"/>
    </source>
</evidence>
<accession>A0A9P9EAA1</accession>
<proteinExistence type="predicted"/>
<gene>
    <name evidence="1" type="ORF">EDB81DRAFT_727286</name>
</gene>